<gene>
    <name evidence="2" type="ORF">L798_03401</name>
</gene>
<keyword evidence="3" id="KW-1185">Reference proteome</keyword>
<dbReference type="eggNOG" id="ENOG502S3KB">
    <property type="taxonomic scope" value="Eukaryota"/>
</dbReference>
<keyword evidence="1" id="KW-1133">Transmembrane helix</keyword>
<protein>
    <submittedName>
        <fullName evidence="2">Uncharacterized protein</fullName>
    </submittedName>
</protein>
<feature type="transmembrane region" description="Helical" evidence="1">
    <location>
        <begin position="47"/>
        <end position="68"/>
    </location>
</feature>
<name>A0A067QG61_ZOONE</name>
<dbReference type="InParanoid" id="A0A067QG61"/>
<organism evidence="2 3">
    <name type="scientific">Zootermopsis nevadensis</name>
    <name type="common">Dampwood termite</name>
    <dbReference type="NCBI Taxonomy" id="136037"/>
    <lineage>
        <taxon>Eukaryota</taxon>
        <taxon>Metazoa</taxon>
        <taxon>Ecdysozoa</taxon>
        <taxon>Arthropoda</taxon>
        <taxon>Hexapoda</taxon>
        <taxon>Insecta</taxon>
        <taxon>Pterygota</taxon>
        <taxon>Neoptera</taxon>
        <taxon>Polyneoptera</taxon>
        <taxon>Dictyoptera</taxon>
        <taxon>Blattodea</taxon>
        <taxon>Blattoidea</taxon>
        <taxon>Termitoidae</taxon>
        <taxon>Termopsidae</taxon>
        <taxon>Zootermopsis</taxon>
    </lineage>
</organism>
<evidence type="ECO:0000256" key="1">
    <source>
        <dbReference type="SAM" id="Phobius"/>
    </source>
</evidence>
<accession>A0A067QG61</accession>
<dbReference type="STRING" id="136037.A0A067QG61"/>
<sequence length="70" mass="7858">MWCKAIYCDPPYFCKRFRAGVRCCEFECLDEPNPTDGFLGDSPMNRAFIVAPSPTLSVLLLLGSGILWKP</sequence>
<dbReference type="AlphaFoldDB" id="A0A067QG61"/>
<proteinExistence type="predicted"/>
<dbReference type="EMBL" id="KK853510">
    <property type="protein sequence ID" value="KDR07070.1"/>
    <property type="molecule type" value="Genomic_DNA"/>
</dbReference>
<keyword evidence="1" id="KW-0472">Membrane</keyword>
<evidence type="ECO:0000313" key="2">
    <source>
        <dbReference type="EMBL" id="KDR07070.1"/>
    </source>
</evidence>
<keyword evidence="1" id="KW-0812">Transmembrane</keyword>
<reference evidence="2 3" key="1">
    <citation type="journal article" date="2014" name="Nat. Commun.">
        <title>Molecular traces of alternative social organization in a termite genome.</title>
        <authorList>
            <person name="Terrapon N."/>
            <person name="Li C."/>
            <person name="Robertson H.M."/>
            <person name="Ji L."/>
            <person name="Meng X."/>
            <person name="Booth W."/>
            <person name="Chen Z."/>
            <person name="Childers C.P."/>
            <person name="Glastad K.M."/>
            <person name="Gokhale K."/>
            <person name="Gowin J."/>
            <person name="Gronenberg W."/>
            <person name="Hermansen R.A."/>
            <person name="Hu H."/>
            <person name="Hunt B.G."/>
            <person name="Huylmans A.K."/>
            <person name="Khalil S.M."/>
            <person name="Mitchell R.D."/>
            <person name="Munoz-Torres M.C."/>
            <person name="Mustard J.A."/>
            <person name="Pan H."/>
            <person name="Reese J.T."/>
            <person name="Scharf M.E."/>
            <person name="Sun F."/>
            <person name="Vogel H."/>
            <person name="Xiao J."/>
            <person name="Yang W."/>
            <person name="Yang Z."/>
            <person name="Yang Z."/>
            <person name="Zhou J."/>
            <person name="Zhu J."/>
            <person name="Brent C.S."/>
            <person name="Elsik C.G."/>
            <person name="Goodisman M.A."/>
            <person name="Liberles D.A."/>
            <person name="Roe R.M."/>
            <person name="Vargo E.L."/>
            <person name="Vilcinskas A."/>
            <person name="Wang J."/>
            <person name="Bornberg-Bauer E."/>
            <person name="Korb J."/>
            <person name="Zhang G."/>
            <person name="Liebig J."/>
        </authorList>
    </citation>
    <scope>NUCLEOTIDE SEQUENCE [LARGE SCALE GENOMIC DNA]</scope>
    <source>
        <tissue evidence="2">Whole organism</tissue>
    </source>
</reference>
<evidence type="ECO:0000313" key="3">
    <source>
        <dbReference type="Proteomes" id="UP000027135"/>
    </source>
</evidence>
<dbReference type="Proteomes" id="UP000027135">
    <property type="component" value="Unassembled WGS sequence"/>
</dbReference>